<feature type="transmembrane region" description="Helical" evidence="7">
    <location>
        <begin position="12"/>
        <end position="30"/>
    </location>
</feature>
<dbReference type="InterPro" id="IPR023271">
    <property type="entry name" value="Aquaporin-like"/>
</dbReference>
<proteinExistence type="predicted"/>
<dbReference type="Proteomes" id="UP001642464">
    <property type="component" value="Unassembled WGS sequence"/>
</dbReference>
<keyword evidence="2" id="KW-0813">Transport</keyword>
<name>A0ABP0KN59_9DINO</name>
<dbReference type="InterPro" id="IPR000425">
    <property type="entry name" value="MIP"/>
</dbReference>
<dbReference type="Gene3D" id="1.20.1080.10">
    <property type="entry name" value="Glycerol uptake facilitator protein"/>
    <property type="match status" value="1"/>
</dbReference>
<protein>
    <submittedName>
        <fullName evidence="8">Aquaporin NIP4-1 (NOD26-like intrinsic protein 4-1) (AtNIP4)</fullName>
    </submittedName>
</protein>
<dbReference type="EMBL" id="CAXAMM010012224">
    <property type="protein sequence ID" value="CAK9028287.1"/>
    <property type="molecule type" value="Genomic_DNA"/>
</dbReference>
<feature type="region of interest" description="Disordered" evidence="6">
    <location>
        <begin position="754"/>
        <end position="777"/>
    </location>
</feature>
<keyword evidence="5 7" id="KW-0472">Membrane</keyword>
<feature type="region of interest" description="Disordered" evidence="6">
    <location>
        <begin position="863"/>
        <end position="972"/>
    </location>
</feature>
<evidence type="ECO:0000256" key="4">
    <source>
        <dbReference type="ARBA" id="ARBA00022989"/>
    </source>
</evidence>
<feature type="transmembrane region" description="Helical" evidence="7">
    <location>
        <begin position="83"/>
        <end position="104"/>
    </location>
</feature>
<feature type="compositionally biased region" description="Acidic residues" evidence="6">
    <location>
        <begin position="302"/>
        <end position="320"/>
    </location>
</feature>
<evidence type="ECO:0000313" key="9">
    <source>
        <dbReference type="Proteomes" id="UP001642464"/>
    </source>
</evidence>
<keyword evidence="9" id="KW-1185">Reference proteome</keyword>
<feature type="compositionally biased region" description="Basic and acidic residues" evidence="6">
    <location>
        <begin position="754"/>
        <end position="776"/>
    </location>
</feature>
<evidence type="ECO:0000256" key="7">
    <source>
        <dbReference type="SAM" id="Phobius"/>
    </source>
</evidence>
<feature type="region of interest" description="Disordered" evidence="6">
    <location>
        <begin position="368"/>
        <end position="391"/>
    </location>
</feature>
<sequence>MSEPSLTAKCTAEFVGTFLLIFTVGCNVLGGSPTWAGISIAFVLMVCIYALGGISGANFNPAVSVTLGISKALGGPGFDWKQVGIYSAVQCAGGISAALCYFLLFGQSFNLAPAKGRKAPPLDLRFMAQVKQQNELMLKALTAALSGDKKSIPSWNGSVETLRPWLRQLSYWELDNNVPRSRWGIKLLQSFTDGSAPRKIAETLDLSIVLSEQGYGSILTEIMTKYGPYLEAIGPAAVDHFFYGFERSRQESFSTYIAAKEIALHELEAQLGEKALVGKVNKTFMTGQVSHREGDDAPPQEHEEEEEELIFEEDEPESDGEGNLTYLLFDQSREYTEEETQYIWAYNSAYRDVRKDLQARRKGRQYFKPKDSAFRNKKGGGKGSNKRSKGSVNKTFVSTVGSITPENVSIRAVTDECSPDMSQLEDSSSTNRCFVNIATELERSISVLAGVHTDGHEAIVDTAAEEAVVGSTAMQKLRMALAKHGLQPVAATGASVSCSGIGGAAKIAGVWDIPLGVARTNGLIRTTEVEDQGSFCTPFLLPISYQELVGATIDLDKSILRLRNGRKTMMKRTPSGHRSISVLEFNGRWSLPDSLKSELKIGVDNPFLLPADKKSDRFQQKPGVAVWLKKGQETIFMGLLDGPRRALVHSHEVFPTADLSQLASAHKLARRCRFLAHWFKPLIELLTMKARITECIKKEEQETTVIKREGPRTTYQQRINAWFRMVRLILNLITHANQEYAANYLMTRHSLEEMHEEDRARDDKRRQMEREKERQKNRVIRRGIGQPLSRSVACKTWQFEPAKCVHPDDHLRQRAGRGHFWWTCLACGSRWERLEASADKAINQPEASSSSGQVASQVVTVKSTSTTACPQVLPAPRYRPDLSDLTCQEESTKPRKTIKDFLMAAQDQPPSKTQGPMPIVKDERSPSPRRRLTSGQRPSQERARQKTHPASPGPREQYEIHSSGEEDNPWDEKVTGDQFLQSLGTMEESSSPSEGPSVDPALFQPKTIKLTPSTFELGSTDFDTPPQWLGKQDRAILANSIRNYVDHCAELFSPPRIVPVAKKAGLRASLSMDLTTGYDFLLRQDRERAWREIKKNKPAIILLCPPCRTFSPLRFLSTFRRNVDQVREEEAEGDELLDFALDVIDYQLSQGRGFLFEHPKPSQAWKKPRMVKLLERPDVFRVIADMCQFGLRVAKGPLKGLPAQKRSGLVSNVIEVLDFVNHRCQKEHRHGKLIGGVAQFAQEYTPTFVQSVVCGIKEALGFKVSELDRKGATNSPKQQDPGRKTGRAIGAILHQYAVETKELEELIPNEEEAGSEECLRYLTLLTVELFVFEELFQAVQQYGIDPTNDIALTNDLNVFKRAKEGNKSEVTSLMASDF</sequence>
<evidence type="ECO:0000256" key="2">
    <source>
        <dbReference type="ARBA" id="ARBA00022448"/>
    </source>
</evidence>
<dbReference type="InterPro" id="IPR022357">
    <property type="entry name" value="MIP_CS"/>
</dbReference>
<feature type="compositionally biased region" description="Basic residues" evidence="6">
    <location>
        <begin position="375"/>
        <end position="389"/>
    </location>
</feature>
<gene>
    <name evidence="8" type="ORF">SCF082_LOCUS18291</name>
</gene>
<accession>A0ABP0KN59</accession>
<evidence type="ECO:0000256" key="1">
    <source>
        <dbReference type="ARBA" id="ARBA00004141"/>
    </source>
</evidence>
<keyword evidence="3 7" id="KW-0812">Transmembrane</keyword>
<dbReference type="PROSITE" id="PS00221">
    <property type="entry name" value="MIP"/>
    <property type="match status" value="1"/>
</dbReference>
<feature type="compositionally biased region" description="Basic and acidic residues" evidence="6">
    <location>
        <begin position="290"/>
        <end position="301"/>
    </location>
</feature>
<comment type="subcellular location">
    <subcellularLocation>
        <location evidence="1">Membrane</location>
        <topology evidence="1">Multi-pass membrane protein</topology>
    </subcellularLocation>
</comment>
<dbReference type="SUPFAM" id="SSF81338">
    <property type="entry name" value="Aquaporin-like"/>
    <property type="match status" value="1"/>
</dbReference>
<feature type="transmembrane region" description="Helical" evidence="7">
    <location>
        <begin position="36"/>
        <end position="62"/>
    </location>
</feature>
<evidence type="ECO:0000313" key="8">
    <source>
        <dbReference type="EMBL" id="CAK9028287.1"/>
    </source>
</evidence>
<evidence type="ECO:0000256" key="5">
    <source>
        <dbReference type="ARBA" id="ARBA00023136"/>
    </source>
</evidence>
<organism evidence="8 9">
    <name type="scientific">Durusdinium trenchii</name>
    <dbReference type="NCBI Taxonomy" id="1381693"/>
    <lineage>
        <taxon>Eukaryota</taxon>
        <taxon>Sar</taxon>
        <taxon>Alveolata</taxon>
        <taxon>Dinophyceae</taxon>
        <taxon>Suessiales</taxon>
        <taxon>Symbiodiniaceae</taxon>
        <taxon>Durusdinium</taxon>
    </lineage>
</organism>
<dbReference type="InterPro" id="IPR034294">
    <property type="entry name" value="Aquaporin_transptr"/>
</dbReference>
<evidence type="ECO:0000256" key="6">
    <source>
        <dbReference type="SAM" id="MobiDB-lite"/>
    </source>
</evidence>
<comment type="caution">
    <text evidence="8">The sequence shown here is derived from an EMBL/GenBank/DDBJ whole genome shotgun (WGS) entry which is preliminary data.</text>
</comment>
<reference evidence="8 9" key="1">
    <citation type="submission" date="2024-02" db="EMBL/GenBank/DDBJ databases">
        <authorList>
            <person name="Chen Y."/>
            <person name="Shah S."/>
            <person name="Dougan E. K."/>
            <person name="Thang M."/>
            <person name="Chan C."/>
        </authorList>
    </citation>
    <scope>NUCLEOTIDE SEQUENCE [LARGE SCALE GENOMIC DNA]</scope>
</reference>
<keyword evidence="4 7" id="KW-1133">Transmembrane helix</keyword>
<dbReference type="Pfam" id="PF00230">
    <property type="entry name" value="MIP"/>
    <property type="match status" value="1"/>
</dbReference>
<feature type="compositionally biased region" description="Basic and acidic residues" evidence="6">
    <location>
        <begin position="956"/>
        <end position="972"/>
    </location>
</feature>
<feature type="compositionally biased region" description="Basic and acidic residues" evidence="6">
    <location>
        <begin position="890"/>
        <end position="899"/>
    </location>
</feature>
<evidence type="ECO:0000256" key="3">
    <source>
        <dbReference type="ARBA" id="ARBA00022692"/>
    </source>
</evidence>
<dbReference type="PRINTS" id="PR00783">
    <property type="entry name" value="MINTRINSICP"/>
</dbReference>
<dbReference type="PANTHER" id="PTHR45724">
    <property type="entry name" value="AQUAPORIN NIP2-1"/>
    <property type="match status" value="1"/>
</dbReference>
<feature type="region of interest" description="Disordered" evidence="6">
    <location>
        <begin position="289"/>
        <end position="321"/>
    </location>
</feature>
<dbReference type="PANTHER" id="PTHR45724:SF13">
    <property type="entry name" value="AQUAPORIN NIP1-1-RELATED"/>
    <property type="match status" value="1"/>
</dbReference>